<feature type="transmembrane region" description="Helical" evidence="1">
    <location>
        <begin position="6"/>
        <end position="27"/>
    </location>
</feature>
<dbReference type="Pfam" id="PF09911">
    <property type="entry name" value="DUF2140"/>
    <property type="match status" value="1"/>
</dbReference>
<dbReference type="EMBL" id="JARTFS010000023">
    <property type="protein sequence ID" value="MED4404074.1"/>
    <property type="molecule type" value="Genomic_DNA"/>
</dbReference>
<comment type="caution">
    <text evidence="2">The sequence shown here is derived from an EMBL/GenBank/DDBJ whole genome shotgun (WGS) entry which is preliminary data.</text>
</comment>
<evidence type="ECO:0000313" key="2">
    <source>
        <dbReference type="EMBL" id="MED4404074.1"/>
    </source>
</evidence>
<sequence length="192" mass="21970">MGKWKLAFMILLACNILFVVIITGLIFSSGNTGNDIAGKSEKVDSVPVFVQTDKESLTVLVNDYLKKESNSEKLEYHVNLKDEVYLSGAVKAFNSKITMEMVFHPEVINEQTMRFYVNELSIGKLKLPIAYVLKYMESEYNFPKAVNINSKKKYIDVHLNELTFNSNMSVHVDSFDLKKDEIAFFLFMPVNE</sequence>
<dbReference type="RefSeq" id="WP_066233794.1">
    <property type="nucleotide sequence ID" value="NZ_JARTFQ010000005.1"/>
</dbReference>
<proteinExistence type="predicted"/>
<name>A0ABU6P404_9BACI</name>
<gene>
    <name evidence="2" type="ORF">P9271_22570</name>
</gene>
<evidence type="ECO:0000256" key="1">
    <source>
        <dbReference type="SAM" id="Phobius"/>
    </source>
</evidence>
<accession>A0ABU6P404</accession>
<protein>
    <submittedName>
        <fullName evidence="2">YpmS family protein</fullName>
    </submittedName>
</protein>
<evidence type="ECO:0000313" key="3">
    <source>
        <dbReference type="Proteomes" id="UP001342826"/>
    </source>
</evidence>
<reference evidence="2 3" key="1">
    <citation type="submission" date="2023-03" db="EMBL/GenBank/DDBJ databases">
        <title>Bacillus Genome Sequencing.</title>
        <authorList>
            <person name="Dunlap C."/>
        </authorList>
    </citation>
    <scope>NUCLEOTIDE SEQUENCE [LARGE SCALE GENOMIC DNA]</scope>
    <source>
        <strain evidence="2 3">NRS-1717</strain>
    </source>
</reference>
<organism evidence="2 3">
    <name type="scientific">Metabacillus fastidiosus</name>
    <dbReference type="NCBI Taxonomy" id="1458"/>
    <lineage>
        <taxon>Bacteria</taxon>
        <taxon>Bacillati</taxon>
        <taxon>Bacillota</taxon>
        <taxon>Bacilli</taxon>
        <taxon>Bacillales</taxon>
        <taxon>Bacillaceae</taxon>
        <taxon>Metabacillus</taxon>
    </lineage>
</organism>
<keyword evidence="3" id="KW-1185">Reference proteome</keyword>
<dbReference type="GeneID" id="301142591"/>
<keyword evidence="1" id="KW-0812">Transmembrane</keyword>
<dbReference type="InterPro" id="IPR018672">
    <property type="entry name" value="DUF2140"/>
</dbReference>
<dbReference type="Proteomes" id="UP001342826">
    <property type="component" value="Unassembled WGS sequence"/>
</dbReference>
<keyword evidence="1" id="KW-1133">Transmembrane helix</keyword>
<keyword evidence="1" id="KW-0472">Membrane</keyword>